<keyword evidence="1" id="KW-0547">Nucleotide-binding</keyword>
<dbReference type="PANTHER" id="PTHR47977">
    <property type="entry name" value="RAS-RELATED PROTEIN RAB"/>
    <property type="match status" value="1"/>
</dbReference>
<dbReference type="EMBL" id="JARBDR010000918">
    <property type="protein sequence ID" value="KAJ8301436.1"/>
    <property type="molecule type" value="Genomic_DNA"/>
</dbReference>
<dbReference type="Gene3D" id="3.40.50.300">
    <property type="entry name" value="P-loop containing nucleotide triphosphate hydrolases"/>
    <property type="match status" value="1"/>
</dbReference>
<dbReference type="Pfam" id="PF00071">
    <property type="entry name" value="Ras"/>
    <property type="match status" value="1"/>
</dbReference>
<evidence type="ECO:0000256" key="1">
    <source>
        <dbReference type="ARBA" id="ARBA00022741"/>
    </source>
</evidence>
<reference evidence="3 4" key="1">
    <citation type="submission" date="2022-12" db="EMBL/GenBank/DDBJ databases">
        <title>Chromosome-level genome of Tegillarca granosa.</title>
        <authorList>
            <person name="Kim J."/>
        </authorList>
    </citation>
    <scope>NUCLEOTIDE SEQUENCE [LARGE SCALE GENOMIC DNA]</scope>
    <source>
        <strain evidence="3">Teg-2019</strain>
        <tissue evidence="3">Adductor muscle</tissue>
    </source>
</reference>
<organism evidence="3 4">
    <name type="scientific">Tegillarca granosa</name>
    <name type="common">Malaysian cockle</name>
    <name type="synonym">Anadara granosa</name>
    <dbReference type="NCBI Taxonomy" id="220873"/>
    <lineage>
        <taxon>Eukaryota</taxon>
        <taxon>Metazoa</taxon>
        <taxon>Spiralia</taxon>
        <taxon>Lophotrochozoa</taxon>
        <taxon>Mollusca</taxon>
        <taxon>Bivalvia</taxon>
        <taxon>Autobranchia</taxon>
        <taxon>Pteriomorphia</taxon>
        <taxon>Arcoida</taxon>
        <taxon>Arcoidea</taxon>
        <taxon>Arcidae</taxon>
        <taxon>Tegillarca</taxon>
    </lineage>
</organism>
<evidence type="ECO:0000313" key="3">
    <source>
        <dbReference type="EMBL" id="KAJ8301436.1"/>
    </source>
</evidence>
<dbReference type="CDD" id="cd00154">
    <property type="entry name" value="Rab"/>
    <property type="match status" value="1"/>
</dbReference>
<proteinExistence type="predicted"/>
<keyword evidence="2" id="KW-0342">GTP-binding</keyword>
<dbReference type="SMART" id="SM00174">
    <property type="entry name" value="RHO"/>
    <property type="match status" value="1"/>
</dbReference>
<dbReference type="InterPro" id="IPR001806">
    <property type="entry name" value="Small_GTPase"/>
</dbReference>
<evidence type="ECO:0000256" key="2">
    <source>
        <dbReference type="ARBA" id="ARBA00023134"/>
    </source>
</evidence>
<dbReference type="SMART" id="SM00173">
    <property type="entry name" value="RAS"/>
    <property type="match status" value="1"/>
</dbReference>
<dbReference type="InterPro" id="IPR050227">
    <property type="entry name" value="Rab"/>
</dbReference>
<dbReference type="PRINTS" id="PR00449">
    <property type="entry name" value="RASTRNSFRMNG"/>
</dbReference>
<protein>
    <submittedName>
        <fullName evidence="3">Uncharacterized protein</fullName>
    </submittedName>
</protein>
<dbReference type="InterPro" id="IPR005225">
    <property type="entry name" value="Small_GTP-bd"/>
</dbReference>
<name>A0ABQ9EC81_TEGGR</name>
<sequence>MGDKYDVLFKVILVGDMNVGKTSIVKRFKDGEFSEHLKNTIGVDFCVQTLCVEDKIVKLQIWDTAGDERYKCIMPNYYRNADAAIIVFDLTNRESFQNVGVWHENIRNYSGDTTTNLLVEN</sequence>
<dbReference type="PROSITE" id="PS51421">
    <property type="entry name" value="RAS"/>
    <property type="match status" value="1"/>
</dbReference>
<accession>A0ABQ9EC81</accession>
<gene>
    <name evidence="3" type="ORF">KUTeg_020423</name>
</gene>
<dbReference type="SMART" id="SM00175">
    <property type="entry name" value="RAB"/>
    <property type="match status" value="1"/>
</dbReference>
<dbReference type="SUPFAM" id="SSF52540">
    <property type="entry name" value="P-loop containing nucleoside triphosphate hydrolases"/>
    <property type="match status" value="1"/>
</dbReference>
<keyword evidence="4" id="KW-1185">Reference proteome</keyword>
<dbReference type="NCBIfam" id="TIGR00231">
    <property type="entry name" value="small_GTP"/>
    <property type="match status" value="1"/>
</dbReference>
<dbReference type="Proteomes" id="UP001217089">
    <property type="component" value="Unassembled WGS sequence"/>
</dbReference>
<dbReference type="InterPro" id="IPR027417">
    <property type="entry name" value="P-loop_NTPase"/>
</dbReference>
<dbReference type="PROSITE" id="PS51419">
    <property type="entry name" value="RAB"/>
    <property type="match status" value="1"/>
</dbReference>
<comment type="caution">
    <text evidence="3">The sequence shown here is derived from an EMBL/GenBank/DDBJ whole genome shotgun (WGS) entry which is preliminary data.</text>
</comment>
<evidence type="ECO:0000313" key="4">
    <source>
        <dbReference type="Proteomes" id="UP001217089"/>
    </source>
</evidence>